<sequence length="336" mass="37296">MLDYNMYEIAFHNENIQNSSFLITGGAGFIGSNIVRYLLKYGAKEVRVLDNFSTGSLANIEEFKSDKAFRLIEGDIRDIKTCRKAVQDIDYVSHQAALGSVPRSINDPVTTNDVNISGFLNMLVAAKDAGVNRFVYAASSSTYGDHPGLPKVEDKIGNPLSPYAVTKYVNELYASVFSRTYGYHTIGLRYFNVYGPRQNPNGPYAAVIPLFIQAALKGKPAYINGDGETSRDFTFIENAVQANIKSLLLPEISEHQVINIACGERTTLNQLWNAICDCLKLDLPAIYQIERAGDVKHSLADISKANTLIGYKPSVFLPDGIERTIVWYRENLKSIQ</sequence>
<evidence type="ECO:0000259" key="2">
    <source>
        <dbReference type="Pfam" id="PF01370"/>
    </source>
</evidence>
<dbReference type="Pfam" id="PF01370">
    <property type="entry name" value="Epimerase"/>
    <property type="match status" value="1"/>
</dbReference>
<dbReference type="RefSeq" id="WP_377184302.1">
    <property type="nucleotide sequence ID" value="NZ_JBHUPD010000002.1"/>
</dbReference>
<name>A0ABW5YB88_9SPHI</name>
<evidence type="ECO:0000313" key="3">
    <source>
        <dbReference type="EMBL" id="MFD2872530.1"/>
    </source>
</evidence>
<dbReference type="InterPro" id="IPR001509">
    <property type="entry name" value="Epimerase_deHydtase"/>
</dbReference>
<dbReference type="EMBL" id="JBHUPD010000002">
    <property type="protein sequence ID" value="MFD2872530.1"/>
    <property type="molecule type" value="Genomic_DNA"/>
</dbReference>
<gene>
    <name evidence="3" type="ORF">ACFS5N_08635</name>
</gene>
<reference evidence="4" key="1">
    <citation type="journal article" date="2019" name="Int. J. Syst. Evol. Microbiol.">
        <title>The Global Catalogue of Microorganisms (GCM) 10K type strain sequencing project: providing services to taxonomists for standard genome sequencing and annotation.</title>
        <authorList>
            <consortium name="The Broad Institute Genomics Platform"/>
            <consortium name="The Broad Institute Genome Sequencing Center for Infectious Disease"/>
            <person name="Wu L."/>
            <person name="Ma J."/>
        </authorList>
    </citation>
    <scope>NUCLEOTIDE SEQUENCE [LARGE SCALE GENOMIC DNA]</scope>
    <source>
        <strain evidence="4">KCTC 22437</strain>
    </source>
</reference>
<organism evidence="3 4">
    <name type="scientific">Mucilaginibacter ximonensis</name>
    <dbReference type="NCBI Taxonomy" id="538021"/>
    <lineage>
        <taxon>Bacteria</taxon>
        <taxon>Pseudomonadati</taxon>
        <taxon>Bacteroidota</taxon>
        <taxon>Sphingobacteriia</taxon>
        <taxon>Sphingobacteriales</taxon>
        <taxon>Sphingobacteriaceae</taxon>
        <taxon>Mucilaginibacter</taxon>
    </lineage>
</organism>
<feature type="domain" description="NAD-dependent epimerase/dehydratase" evidence="2">
    <location>
        <begin position="22"/>
        <end position="261"/>
    </location>
</feature>
<dbReference type="Gene3D" id="3.90.25.10">
    <property type="entry name" value="UDP-galactose 4-epimerase, domain 1"/>
    <property type="match status" value="1"/>
</dbReference>
<evidence type="ECO:0000256" key="1">
    <source>
        <dbReference type="ARBA" id="ARBA00007637"/>
    </source>
</evidence>
<dbReference type="PANTHER" id="PTHR43000">
    <property type="entry name" value="DTDP-D-GLUCOSE 4,6-DEHYDRATASE-RELATED"/>
    <property type="match status" value="1"/>
</dbReference>
<evidence type="ECO:0000313" key="4">
    <source>
        <dbReference type="Proteomes" id="UP001597557"/>
    </source>
</evidence>
<protein>
    <submittedName>
        <fullName evidence="3">SDR family oxidoreductase</fullName>
    </submittedName>
</protein>
<comment type="caution">
    <text evidence="3">The sequence shown here is derived from an EMBL/GenBank/DDBJ whole genome shotgun (WGS) entry which is preliminary data.</text>
</comment>
<dbReference type="Proteomes" id="UP001597557">
    <property type="component" value="Unassembled WGS sequence"/>
</dbReference>
<dbReference type="SUPFAM" id="SSF51735">
    <property type="entry name" value="NAD(P)-binding Rossmann-fold domains"/>
    <property type="match status" value="1"/>
</dbReference>
<dbReference type="InterPro" id="IPR036291">
    <property type="entry name" value="NAD(P)-bd_dom_sf"/>
</dbReference>
<dbReference type="PRINTS" id="PR01713">
    <property type="entry name" value="NUCEPIMERASE"/>
</dbReference>
<proteinExistence type="inferred from homology"/>
<keyword evidence="4" id="KW-1185">Reference proteome</keyword>
<dbReference type="CDD" id="cd05256">
    <property type="entry name" value="UDP_AE_SDR_e"/>
    <property type="match status" value="1"/>
</dbReference>
<comment type="similarity">
    <text evidence="1">Belongs to the NAD(P)-dependent epimerase/dehydratase family.</text>
</comment>
<accession>A0ABW5YB88</accession>
<dbReference type="Gene3D" id="3.40.50.720">
    <property type="entry name" value="NAD(P)-binding Rossmann-like Domain"/>
    <property type="match status" value="1"/>
</dbReference>